<gene>
    <name evidence="6" type="ORF">OXX778_LOCUS10505</name>
</gene>
<comment type="caution">
    <text evidence="6">The sequence shown here is derived from an EMBL/GenBank/DDBJ whole genome shotgun (WGS) entry which is preliminary data.</text>
</comment>
<keyword evidence="2" id="KW-0240">DNA-directed RNA polymerase</keyword>
<evidence type="ECO:0008006" key="8">
    <source>
        <dbReference type="Google" id="ProtNLM"/>
    </source>
</evidence>
<keyword evidence="3" id="KW-0804">Transcription</keyword>
<dbReference type="PANTHER" id="PTHR13408:SF0">
    <property type="entry name" value="DNA-DIRECTED RNA POLYMERASE III SUBUNIT RPC4"/>
    <property type="match status" value="1"/>
</dbReference>
<comment type="subcellular location">
    <subcellularLocation>
        <location evidence="1">Nucleus</location>
    </subcellularLocation>
</comment>
<accession>A0A813YDQ1</accession>
<dbReference type="PANTHER" id="PTHR13408">
    <property type="entry name" value="DNA-DIRECTED RNA POLYMERASE III"/>
    <property type="match status" value="1"/>
</dbReference>
<dbReference type="GO" id="GO:0003677">
    <property type="term" value="F:DNA binding"/>
    <property type="evidence" value="ECO:0007669"/>
    <property type="project" value="InterPro"/>
</dbReference>
<feature type="compositionally biased region" description="Polar residues" evidence="5">
    <location>
        <begin position="32"/>
        <end position="68"/>
    </location>
</feature>
<evidence type="ECO:0000313" key="7">
    <source>
        <dbReference type="Proteomes" id="UP000663879"/>
    </source>
</evidence>
<evidence type="ECO:0000256" key="3">
    <source>
        <dbReference type="ARBA" id="ARBA00023163"/>
    </source>
</evidence>
<reference evidence="6" key="1">
    <citation type="submission" date="2021-02" db="EMBL/GenBank/DDBJ databases">
        <authorList>
            <person name="Nowell W R."/>
        </authorList>
    </citation>
    <scope>NUCLEOTIDE SEQUENCE</scope>
    <source>
        <strain evidence="6">Ploen Becks lab</strain>
    </source>
</reference>
<dbReference type="OrthoDB" id="5836119at2759"/>
<feature type="compositionally biased region" description="Basic and acidic residues" evidence="5">
    <location>
        <begin position="135"/>
        <end position="145"/>
    </location>
</feature>
<dbReference type="Pfam" id="PF05132">
    <property type="entry name" value="RNA_pol_Rpc4"/>
    <property type="match status" value="1"/>
</dbReference>
<feature type="region of interest" description="Disordered" evidence="5">
    <location>
        <begin position="1"/>
        <end position="172"/>
    </location>
</feature>
<evidence type="ECO:0000256" key="4">
    <source>
        <dbReference type="ARBA" id="ARBA00023242"/>
    </source>
</evidence>
<protein>
    <recommendedName>
        <fullName evidence="8">DNA-directed RNA polymerase III subunit RPC4</fullName>
    </recommendedName>
</protein>
<dbReference type="GO" id="GO:0005666">
    <property type="term" value="C:RNA polymerase III complex"/>
    <property type="evidence" value="ECO:0007669"/>
    <property type="project" value="InterPro"/>
</dbReference>
<dbReference type="InterPro" id="IPR007811">
    <property type="entry name" value="RPC4"/>
</dbReference>
<keyword evidence="7" id="KW-1185">Reference proteome</keyword>
<keyword evidence="4" id="KW-0539">Nucleus</keyword>
<dbReference type="EMBL" id="CAJNOC010001672">
    <property type="protein sequence ID" value="CAF0882860.1"/>
    <property type="molecule type" value="Genomic_DNA"/>
</dbReference>
<sequence>MSDNYDKIKKEPESVAPEGLTIKAEPVIGETNAESSQKTETTNVKQEPVSQSPAKQVPSKTSQASASAPQKRVFVPNLSVDRTKREVKPEPEQPKQDKSKQRRPPVPNLGASRGRGRNQNVIQSHSIFEAGPGESTKRYASRDQTETSYSRVVGSSERSSNSGIKKEAEDSSVTRLKQEKNILIDDAKEEDSPVYIQLKYDVKEEANIFDVKAREEAKTKDEKILRNLFSPENELDKAIERLILFQLPENLQLNELNEGQIGKIRIRKSGKIEMSINDDKMLNVSLSVSAPFLQDAVGVEITETEDKIETGKMCSLGHVINKIVCSPKF</sequence>
<evidence type="ECO:0000256" key="2">
    <source>
        <dbReference type="ARBA" id="ARBA00022478"/>
    </source>
</evidence>
<name>A0A813YDQ1_9BILA</name>
<proteinExistence type="predicted"/>
<evidence type="ECO:0000256" key="5">
    <source>
        <dbReference type="SAM" id="MobiDB-lite"/>
    </source>
</evidence>
<feature type="compositionally biased region" description="Basic and acidic residues" evidence="5">
    <location>
        <begin position="1"/>
        <end position="13"/>
    </location>
</feature>
<dbReference type="Proteomes" id="UP000663879">
    <property type="component" value="Unassembled WGS sequence"/>
</dbReference>
<evidence type="ECO:0000313" key="6">
    <source>
        <dbReference type="EMBL" id="CAF0882860.1"/>
    </source>
</evidence>
<dbReference type="GO" id="GO:0042797">
    <property type="term" value="P:tRNA transcription by RNA polymerase III"/>
    <property type="evidence" value="ECO:0007669"/>
    <property type="project" value="TreeGrafter"/>
</dbReference>
<dbReference type="AlphaFoldDB" id="A0A813YDQ1"/>
<evidence type="ECO:0000256" key="1">
    <source>
        <dbReference type="ARBA" id="ARBA00004123"/>
    </source>
</evidence>
<organism evidence="6 7">
    <name type="scientific">Brachionus calyciflorus</name>
    <dbReference type="NCBI Taxonomy" id="104777"/>
    <lineage>
        <taxon>Eukaryota</taxon>
        <taxon>Metazoa</taxon>
        <taxon>Spiralia</taxon>
        <taxon>Gnathifera</taxon>
        <taxon>Rotifera</taxon>
        <taxon>Eurotatoria</taxon>
        <taxon>Monogononta</taxon>
        <taxon>Pseudotrocha</taxon>
        <taxon>Ploima</taxon>
        <taxon>Brachionidae</taxon>
        <taxon>Brachionus</taxon>
    </lineage>
</organism>
<feature type="compositionally biased region" description="Basic and acidic residues" evidence="5">
    <location>
        <begin position="81"/>
        <end position="99"/>
    </location>
</feature>
<feature type="compositionally biased region" description="Polar residues" evidence="5">
    <location>
        <begin position="117"/>
        <end position="126"/>
    </location>
</feature>